<evidence type="ECO:0000313" key="2">
    <source>
        <dbReference type="EMBL" id="KAA0907731.1"/>
    </source>
</evidence>
<feature type="chain" id="PRO_5023026662" evidence="1">
    <location>
        <begin position="25"/>
        <end position="69"/>
    </location>
</feature>
<accession>A0A5A9YSA1</accession>
<dbReference type="Proteomes" id="UP000325291">
    <property type="component" value="Unassembled WGS sequence"/>
</dbReference>
<comment type="caution">
    <text evidence="2">The sequence shown here is derived from an EMBL/GenBank/DDBJ whole genome shotgun (WGS) entry which is preliminary data.</text>
</comment>
<feature type="signal peptide" evidence="1">
    <location>
        <begin position="1"/>
        <end position="24"/>
    </location>
</feature>
<dbReference type="Gene3D" id="2.130.10.10">
    <property type="entry name" value="YVTN repeat-like/Quinoprotein amine dehydrogenase"/>
    <property type="match status" value="1"/>
</dbReference>
<dbReference type="InterPro" id="IPR015943">
    <property type="entry name" value="WD40/YVTN_repeat-like_dom_sf"/>
</dbReference>
<gene>
    <name evidence="2" type="ORF">FLO80_22495</name>
</gene>
<dbReference type="EMBL" id="VINQ01000210">
    <property type="protein sequence ID" value="KAA0907731.1"/>
    <property type="molecule type" value="Genomic_DNA"/>
</dbReference>
<dbReference type="InterPro" id="IPR019405">
    <property type="entry name" value="Lactonase_7-beta_prop"/>
</dbReference>
<feature type="non-terminal residue" evidence="2">
    <location>
        <position position="69"/>
    </location>
</feature>
<reference evidence="2 3" key="1">
    <citation type="submission" date="2019-07" db="EMBL/GenBank/DDBJ databases">
        <title>Aquicoccus porphyridii gen. nov., sp. nov., isolated from a small marine red alga, Porphyridium marinum.</title>
        <authorList>
            <person name="Liu L."/>
        </authorList>
    </citation>
    <scope>NUCLEOTIDE SEQUENCE [LARGE SCALE GENOMIC DNA]</scope>
    <source>
        <strain evidence="2 3">L1 8-17</strain>
    </source>
</reference>
<keyword evidence="3" id="KW-1185">Reference proteome</keyword>
<name>A0A5A9YSA1_9RHOB</name>
<sequence length="69" mass="7315">MRRLPTLCLLALAPLTGVAPQAQAASLYNLLVGTYTEGSSEGFQVYRFDGSDGSVKGPLRVAHTSNPSY</sequence>
<dbReference type="RefSeq" id="WP_369333785.1">
    <property type="nucleotide sequence ID" value="NZ_VINQ01000210.1"/>
</dbReference>
<dbReference type="AlphaFoldDB" id="A0A5A9YSA1"/>
<keyword evidence="1" id="KW-0732">Signal</keyword>
<proteinExistence type="predicted"/>
<evidence type="ECO:0000256" key="1">
    <source>
        <dbReference type="SAM" id="SignalP"/>
    </source>
</evidence>
<organism evidence="2 3">
    <name type="scientific">Aquicoccus porphyridii</name>
    <dbReference type="NCBI Taxonomy" id="1852029"/>
    <lineage>
        <taxon>Bacteria</taxon>
        <taxon>Pseudomonadati</taxon>
        <taxon>Pseudomonadota</taxon>
        <taxon>Alphaproteobacteria</taxon>
        <taxon>Rhodobacterales</taxon>
        <taxon>Paracoccaceae</taxon>
        <taxon>Aquicoccus</taxon>
    </lineage>
</organism>
<evidence type="ECO:0000313" key="3">
    <source>
        <dbReference type="Proteomes" id="UP000325291"/>
    </source>
</evidence>
<dbReference type="Pfam" id="PF10282">
    <property type="entry name" value="Lactonase"/>
    <property type="match status" value="1"/>
</dbReference>
<protein>
    <submittedName>
        <fullName evidence="2">3-carboxymuconate cyclase</fullName>
    </submittedName>
</protein>